<dbReference type="Gene3D" id="3.30.160.100">
    <property type="entry name" value="Ribosome hibernation promotion factor-like"/>
    <property type="match status" value="1"/>
</dbReference>
<dbReference type="InterPro" id="IPR003489">
    <property type="entry name" value="RHF/RaiA"/>
</dbReference>
<accession>A0ABR8LVM6</accession>
<evidence type="ECO:0000313" key="1">
    <source>
        <dbReference type="EMBL" id="MBD3864229.1"/>
    </source>
</evidence>
<protein>
    <submittedName>
        <fullName evidence="1">Ribosome-associated translation inhibitor RaiA</fullName>
    </submittedName>
</protein>
<gene>
    <name evidence="1" type="primary">raiA</name>
    <name evidence="1" type="ORF">IEG06_12290</name>
</gene>
<dbReference type="NCBIfam" id="TIGR00741">
    <property type="entry name" value="yfiA"/>
    <property type="match status" value="1"/>
</dbReference>
<dbReference type="Pfam" id="PF02482">
    <property type="entry name" value="Ribosomal_S30AE"/>
    <property type="match status" value="1"/>
</dbReference>
<name>A0ABR8LVM6_9FLAO</name>
<dbReference type="SUPFAM" id="SSF69754">
    <property type="entry name" value="Ribosome binding protein Y (YfiA homologue)"/>
    <property type="match status" value="1"/>
</dbReference>
<dbReference type="Proteomes" id="UP000627521">
    <property type="component" value="Unassembled WGS sequence"/>
</dbReference>
<dbReference type="InterPro" id="IPR036567">
    <property type="entry name" value="RHF-like"/>
</dbReference>
<evidence type="ECO:0000313" key="2">
    <source>
        <dbReference type="Proteomes" id="UP000627521"/>
    </source>
</evidence>
<dbReference type="EMBL" id="JACXXH010000007">
    <property type="protein sequence ID" value="MBD3864229.1"/>
    <property type="molecule type" value="Genomic_DNA"/>
</dbReference>
<sequence length="104" mass="12128">MKVNTQAVNFNANPQLLEFIQKRMDKLEMYYDKVIQSEVYLKVEKSSNKLNKIFEAKINVPGDCLVVKKQCKSFEEGADIAVASLERQLKKRKEKLKEKFKNIS</sequence>
<organism evidence="1 2">
    <name type="scientific">Olleya marilimosa</name>
    <dbReference type="NCBI Taxonomy" id="272164"/>
    <lineage>
        <taxon>Bacteria</taxon>
        <taxon>Pseudomonadati</taxon>
        <taxon>Bacteroidota</taxon>
        <taxon>Flavobacteriia</taxon>
        <taxon>Flavobacteriales</taxon>
        <taxon>Flavobacteriaceae</taxon>
    </lineage>
</organism>
<keyword evidence="2" id="KW-1185">Reference proteome</keyword>
<proteinExistence type="predicted"/>
<dbReference type="RefSeq" id="WP_191100448.1">
    <property type="nucleotide sequence ID" value="NZ_JACXXF010000007.1"/>
</dbReference>
<reference evidence="1 2" key="1">
    <citation type="submission" date="2020-09" db="EMBL/GenBank/DDBJ databases">
        <title>Bacillus nautilus sp. nov., Chryseoglobus crepusculi sp. nov, and Psychrobacter noctis sp. nov., isolated from deep-sea sponges from the equatorial Atlantic.</title>
        <authorList>
            <person name="Stennett H.L."/>
            <person name="Williams S.E."/>
        </authorList>
    </citation>
    <scope>NUCLEOTIDE SEQUENCE [LARGE SCALE GENOMIC DNA]</scope>
    <source>
        <strain evidence="1 2">28M-24</strain>
    </source>
</reference>
<comment type="caution">
    <text evidence="1">The sequence shown here is derived from an EMBL/GenBank/DDBJ whole genome shotgun (WGS) entry which is preliminary data.</text>
</comment>